<dbReference type="EMBL" id="OY726397">
    <property type="protein sequence ID" value="CAJ1505749.1"/>
    <property type="molecule type" value="Genomic_DNA"/>
</dbReference>
<dbReference type="InterPro" id="IPR050765">
    <property type="entry name" value="Riboflavin_Biosynth_HTPR"/>
</dbReference>
<proteinExistence type="predicted"/>
<gene>
    <name evidence="5" type="ORF">MU0053_003017</name>
</gene>
<dbReference type="NCBIfam" id="NF010664">
    <property type="entry name" value="PRK14059.1-2"/>
    <property type="match status" value="1"/>
</dbReference>
<evidence type="ECO:0000259" key="4">
    <source>
        <dbReference type="Pfam" id="PF01872"/>
    </source>
</evidence>
<reference evidence="5 6" key="1">
    <citation type="submission" date="2023-08" db="EMBL/GenBank/DDBJ databases">
        <authorList>
            <person name="Folkvardsen B D."/>
            <person name="Norman A."/>
        </authorList>
    </citation>
    <scope>NUCLEOTIDE SEQUENCE [LARGE SCALE GENOMIC DNA]</scope>
    <source>
        <strain evidence="5 6">Mu0053</strain>
    </source>
</reference>
<dbReference type="NCBIfam" id="NF010665">
    <property type="entry name" value="PRK14059.1-4"/>
    <property type="match status" value="1"/>
</dbReference>
<dbReference type="InterPro" id="IPR002734">
    <property type="entry name" value="RibDG_C"/>
</dbReference>
<comment type="pathway">
    <text evidence="1">Cofactor biosynthesis; riboflavin biosynthesis.</text>
</comment>
<accession>A0ABN9NG18</accession>
<feature type="domain" description="Bacterial bifunctional deaminase-reductase C-terminal" evidence="4">
    <location>
        <begin position="38"/>
        <end position="249"/>
    </location>
</feature>
<keyword evidence="6" id="KW-1185">Reference proteome</keyword>
<evidence type="ECO:0000256" key="2">
    <source>
        <dbReference type="ARBA" id="ARBA00022857"/>
    </source>
</evidence>
<dbReference type="PANTHER" id="PTHR38011">
    <property type="entry name" value="DIHYDROFOLATE REDUCTASE FAMILY PROTEIN (AFU_ORTHOLOGUE AFUA_8G06820)"/>
    <property type="match status" value="1"/>
</dbReference>
<keyword evidence="2" id="KW-0521">NADP</keyword>
<dbReference type="Proteomes" id="UP001190465">
    <property type="component" value="Chromosome"/>
</dbReference>
<organism evidence="5 6">
    <name type="scientific">[Mycobacterium] burgundiense</name>
    <dbReference type="NCBI Taxonomy" id="3064286"/>
    <lineage>
        <taxon>Bacteria</taxon>
        <taxon>Bacillati</taxon>
        <taxon>Actinomycetota</taxon>
        <taxon>Actinomycetes</taxon>
        <taxon>Mycobacteriales</taxon>
        <taxon>Mycobacteriaceae</taxon>
        <taxon>Mycolicibacterium</taxon>
    </lineage>
</organism>
<dbReference type="InterPro" id="IPR024072">
    <property type="entry name" value="DHFR-like_dom_sf"/>
</dbReference>
<dbReference type="SUPFAM" id="SSF53597">
    <property type="entry name" value="Dihydrofolate reductase-like"/>
    <property type="match status" value="1"/>
</dbReference>
<dbReference type="NCBIfam" id="NF010663">
    <property type="entry name" value="PRK14059.1-1"/>
    <property type="match status" value="1"/>
</dbReference>
<name>A0ABN9NG18_9MYCO</name>
<evidence type="ECO:0000313" key="5">
    <source>
        <dbReference type="EMBL" id="CAJ1505749.1"/>
    </source>
</evidence>
<dbReference type="Gene3D" id="3.40.430.10">
    <property type="entry name" value="Dihydrofolate Reductase, subunit A"/>
    <property type="match status" value="1"/>
</dbReference>
<evidence type="ECO:0000256" key="1">
    <source>
        <dbReference type="ARBA" id="ARBA00005104"/>
    </source>
</evidence>
<evidence type="ECO:0000256" key="3">
    <source>
        <dbReference type="ARBA" id="ARBA00023002"/>
    </source>
</evidence>
<dbReference type="RefSeq" id="WP_308478443.1">
    <property type="nucleotide sequence ID" value="NZ_OY726397.1"/>
</dbReference>
<keyword evidence="3" id="KW-0560">Oxidoreductase</keyword>
<dbReference type="Pfam" id="PF01872">
    <property type="entry name" value="RibD_C"/>
    <property type="match status" value="1"/>
</dbReference>
<dbReference type="PANTHER" id="PTHR38011:SF7">
    <property type="entry name" value="2,5-DIAMINO-6-RIBOSYLAMINO-4(3H)-PYRIMIDINONE 5'-PHOSPHATE REDUCTASE"/>
    <property type="match status" value="1"/>
</dbReference>
<sequence>MAQPAAGMQLTLLGGAETVDEHRLGDLYAYPDALTRCWVRSNFIASIDGAATAEGKSGGLGAAGDRVLFALMRQLADVIVVGAGTVRVENYGGAQMSVGARQARQARGQAEVPPIAIVTGTGALERDMKVFTHSEVVPLVLTSATALESTRTRLGAAAEVIDCSTSDKTAVDVAMVLAALADRGHLRVLTEGGPRLHGSFIEAKLLDELCLTVAPVLVGGHAPRITTGLAPVQTDLRRAHLLADDDGYLYARYVRTA</sequence>
<protein>
    <submittedName>
        <fullName evidence="5">Pyrimidine reductase family protein</fullName>
    </submittedName>
</protein>
<evidence type="ECO:0000313" key="6">
    <source>
        <dbReference type="Proteomes" id="UP001190465"/>
    </source>
</evidence>